<evidence type="ECO:0000313" key="2">
    <source>
        <dbReference type="Proteomes" id="UP000031549"/>
    </source>
</evidence>
<reference evidence="1 2" key="1">
    <citation type="journal article" date="2015" name="Genome Announc.">
        <title>Draft Genome Sequence of Cyanobacterium Hassallia byssoidea Strain VB512170, Isolated from Monuments in India.</title>
        <authorList>
            <person name="Singh D."/>
            <person name="Chandrababunaidu M.M."/>
            <person name="Panda A."/>
            <person name="Sen D."/>
            <person name="Bhattacharyya S."/>
            <person name="Adhikary S.P."/>
            <person name="Tripathy S."/>
        </authorList>
    </citation>
    <scope>NUCLEOTIDE SEQUENCE [LARGE SCALE GENOMIC DNA]</scope>
    <source>
        <strain evidence="1 2">VB512170</strain>
    </source>
</reference>
<keyword evidence="2" id="KW-1185">Reference proteome</keyword>
<organism evidence="1 2">
    <name type="scientific">Hassallia byssoidea VB512170</name>
    <dbReference type="NCBI Taxonomy" id="1304833"/>
    <lineage>
        <taxon>Bacteria</taxon>
        <taxon>Bacillati</taxon>
        <taxon>Cyanobacteriota</taxon>
        <taxon>Cyanophyceae</taxon>
        <taxon>Nostocales</taxon>
        <taxon>Tolypothrichaceae</taxon>
        <taxon>Hassallia</taxon>
    </lineage>
</organism>
<proteinExistence type="predicted"/>
<sequence length="68" mass="8115">MSFSDLVETIKSLSIEEKQEIQLLLSQYLREERREQIYENLKISQAEQQNGKLKFSNNINELKQLIED</sequence>
<accession>A0A846HJN3</accession>
<dbReference type="Proteomes" id="UP000031549">
    <property type="component" value="Unassembled WGS sequence"/>
</dbReference>
<comment type="caution">
    <text evidence="1">The sequence shown here is derived from an EMBL/GenBank/DDBJ whole genome shotgun (WGS) entry which is preliminary data.</text>
</comment>
<protein>
    <submittedName>
        <fullName evidence="1">Uncharacterized protein</fullName>
    </submittedName>
</protein>
<evidence type="ECO:0000313" key="1">
    <source>
        <dbReference type="EMBL" id="NEU76561.1"/>
    </source>
</evidence>
<dbReference type="AlphaFoldDB" id="A0A846HJN3"/>
<dbReference type="RefSeq" id="WP_039738746.1">
    <property type="nucleotide sequence ID" value="NZ_JTCM02000118.1"/>
</dbReference>
<dbReference type="EMBL" id="JTCM02000118">
    <property type="protein sequence ID" value="NEU76561.1"/>
    <property type="molecule type" value="Genomic_DNA"/>
</dbReference>
<name>A0A846HJN3_9CYAN</name>
<gene>
    <name evidence="1" type="ORF">PI95_029640</name>
</gene>